<dbReference type="InterPro" id="IPR005064">
    <property type="entry name" value="BUG"/>
</dbReference>
<organism evidence="3 4">
    <name type="scientific">Acidovorax soli</name>
    <dbReference type="NCBI Taxonomy" id="592050"/>
    <lineage>
        <taxon>Bacteria</taxon>
        <taxon>Pseudomonadati</taxon>
        <taxon>Pseudomonadota</taxon>
        <taxon>Betaproteobacteria</taxon>
        <taxon>Burkholderiales</taxon>
        <taxon>Comamonadaceae</taxon>
        <taxon>Acidovorax</taxon>
    </lineage>
</organism>
<evidence type="ECO:0000313" key="3">
    <source>
        <dbReference type="EMBL" id="MBB6559522.1"/>
    </source>
</evidence>
<accession>A0A7X0PDF3</accession>
<keyword evidence="4" id="KW-1185">Reference proteome</keyword>
<keyword evidence="2" id="KW-0732">Signal</keyword>
<feature type="signal peptide" evidence="2">
    <location>
        <begin position="1"/>
        <end position="23"/>
    </location>
</feature>
<comment type="caution">
    <text evidence="3">The sequence shown here is derived from an EMBL/GenBank/DDBJ whole genome shotgun (WGS) entry which is preliminary data.</text>
</comment>
<dbReference type="PIRSF" id="PIRSF017082">
    <property type="entry name" value="YflP"/>
    <property type="match status" value="1"/>
</dbReference>
<dbReference type="SUPFAM" id="SSF53850">
    <property type="entry name" value="Periplasmic binding protein-like II"/>
    <property type="match status" value="1"/>
</dbReference>
<dbReference type="PANTHER" id="PTHR42928:SF5">
    <property type="entry name" value="BLR1237 PROTEIN"/>
    <property type="match status" value="1"/>
</dbReference>
<protein>
    <submittedName>
        <fullName evidence="3">Tripartite-type tricarboxylate transporter receptor subunit TctC</fullName>
    </submittedName>
</protein>
<name>A0A7X0PDF3_9BURK</name>
<dbReference type="Pfam" id="PF03401">
    <property type="entry name" value="TctC"/>
    <property type="match status" value="1"/>
</dbReference>
<gene>
    <name evidence="3" type="ORF">HNP48_002189</name>
</gene>
<feature type="chain" id="PRO_5030509300" evidence="2">
    <location>
        <begin position="24"/>
        <end position="327"/>
    </location>
</feature>
<evidence type="ECO:0000313" key="4">
    <source>
        <dbReference type="Proteomes" id="UP000575083"/>
    </source>
</evidence>
<reference evidence="3 4" key="1">
    <citation type="submission" date="2020-08" db="EMBL/GenBank/DDBJ databases">
        <title>Functional genomics of gut bacteria from endangered species of beetles.</title>
        <authorList>
            <person name="Carlos-Shanley C."/>
        </authorList>
    </citation>
    <scope>NUCLEOTIDE SEQUENCE [LARGE SCALE GENOMIC DNA]</scope>
    <source>
        <strain evidence="3 4">S00198</strain>
    </source>
</reference>
<keyword evidence="3" id="KW-0675">Receptor</keyword>
<dbReference type="Gene3D" id="3.40.190.10">
    <property type="entry name" value="Periplasmic binding protein-like II"/>
    <property type="match status" value="1"/>
</dbReference>
<dbReference type="EMBL" id="JACHLK010000003">
    <property type="protein sequence ID" value="MBB6559522.1"/>
    <property type="molecule type" value="Genomic_DNA"/>
</dbReference>
<proteinExistence type="inferred from homology"/>
<dbReference type="Gene3D" id="3.40.190.150">
    <property type="entry name" value="Bordetella uptake gene, domain 1"/>
    <property type="match status" value="1"/>
</dbReference>
<dbReference type="RefSeq" id="WP_184856921.1">
    <property type="nucleotide sequence ID" value="NZ_JACHLK010000003.1"/>
</dbReference>
<evidence type="ECO:0000256" key="2">
    <source>
        <dbReference type="SAM" id="SignalP"/>
    </source>
</evidence>
<sequence>MTTRRCFTQLSAAALLPSTWAFAARAATAMPDVARILIGFPAGGPIDALARRVADRMRGKYAGAVVVENKPGAGGQIGILTLRDSAADGTNLLITPSSMLSIYPYTYPKLRYGLADVTAVSVAAHTDHGLAVGPGVPDSVRTLADFLAWFKANPNNANYGSPGAGSMPHMVGVLLSQITQLDMRHIAYRGTVPGVQDLLGGQVPAFWGPIGDYLQHTKSGKLRVLAIAGGKRSVFLPQVPTLQELGYPLKVSEWYGFFLPGKAAPEVVKRASDALQAALTQPEVVDFGKQYGLEIRASSAPELARMLQADADQWRGLIKQTGFTAES</sequence>
<comment type="similarity">
    <text evidence="1">Belongs to the UPF0065 (bug) family.</text>
</comment>
<dbReference type="AlphaFoldDB" id="A0A7X0PDF3"/>
<dbReference type="InterPro" id="IPR042100">
    <property type="entry name" value="Bug_dom1"/>
</dbReference>
<dbReference type="Proteomes" id="UP000575083">
    <property type="component" value="Unassembled WGS sequence"/>
</dbReference>
<dbReference type="PANTHER" id="PTHR42928">
    <property type="entry name" value="TRICARBOXYLATE-BINDING PROTEIN"/>
    <property type="match status" value="1"/>
</dbReference>
<evidence type="ECO:0000256" key="1">
    <source>
        <dbReference type="ARBA" id="ARBA00006987"/>
    </source>
</evidence>